<dbReference type="EMBL" id="GHES01033860">
    <property type="protein sequence ID" value="MPA64419.1"/>
    <property type="molecule type" value="Transcribed_RNA"/>
</dbReference>
<reference evidence="1" key="1">
    <citation type="submission" date="2019-08" db="EMBL/GenBank/DDBJ databases">
        <title>Reference gene set and small RNA set construction with multiple tissues from Davidia involucrata Baill.</title>
        <authorList>
            <person name="Yang H."/>
            <person name="Zhou C."/>
            <person name="Li G."/>
            <person name="Wang J."/>
            <person name="Gao P."/>
            <person name="Wang M."/>
            <person name="Wang R."/>
            <person name="Zhao Y."/>
        </authorList>
    </citation>
    <scope>NUCLEOTIDE SEQUENCE</scope>
    <source>
        <tissue evidence="1">Mixed with DoveR01_LX</tissue>
    </source>
</reference>
<evidence type="ECO:0000313" key="1">
    <source>
        <dbReference type="EMBL" id="MPA64419.1"/>
    </source>
</evidence>
<accession>A0A5B7B6G9</accession>
<protein>
    <submittedName>
        <fullName evidence="1">Uncharacterized protein</fullName>
    </submittedName>
</protein>
<gene>
    <name evidence="1" type="ORF">Din_033860</name>
</gene>
<dbReference type="AlphaFoldDB" id="A0A5B7B6G9"/>
<organism evidence="1">
    <name type="scientific">Davidia involucrata</name>
    <name type="common">Dove tree</name>
    <dbReference type="NCBI Taxonomy" id="16924"/>
    <lineage>
        <taxon>Eukaryota</taxon>
        <taxon>Viridiplantae</taxon>
        <taxon>Streptophyta</taxon>
        <taxon>Embryophyta</taxon>
        <taxon>Tracheophyta</taxon>
        <taxon>Spermatophyta</taxon>
        <taxon>Magnoliopsida</taxon>
        <taxon>eudicotyledons</taxon>
        <taxon>Gunneridae</taxon>
        <taxon>Pentapetalae</taxon>
        <taxon>asterids</taxon>
        <taxon>Cornales</taxon>
        <taxon>Nyssaceae</taxon>
        <taxon>Davidia</taxon>
    </lineage>
</organism>
<name>A0A5B7B6G9_DAVIN</name>
<sequence length="106" mass="12393">MEDLISKMDIDIDIDMLPEKVVEAILDVEKPGHASSGKEHDESKTVTEIDWEIAQEFSSSPERSSSGLRPRKEFPYFRMIELNENDNKRIEGMRVKKMVCRKYQIF</sequence>
<proteinExistence type="predicted"/>